<keyword evidence="2" id="KW-1185">Reference proteome</keyword>
<dbReference type="SUPFAM" id="SSF143842">
    <property type="entry name" value="YwmB-like"/>
    <property type="match status" value="1"/>
</dbReference>
<comment type="caution">
    <text evidence="1">The sequence shown here is derived from an EMBL/GenBank/DDBJ whole genome shotgun (WGS) entry which is preliminary data.</text>
</comment>
<dbReference type="Gene3D" id="3.30.2030.10">
    <property type="entry name" value="YwmB-like"/>
    <property type="match status" value="1"/>
</dbReference>
<dbReference type="InterPro" id="IPR014794">
    <property type="entry name" value="DUF1779"/>
</dbReference>
<protein>
    <submittedName>
        <fullName evidence="1">YwmB family TATA-box binding protein</fullName>
    </submittedName>
</protein>
<dbReference type="InterPro" id="IPR036209">
    <property type="entry name" value="YwmB-like_sf"/>
</dbReference>
<name>A0ABV6GM91_9BACI</name>
<accession>A0ABV6GM91</accession>
<dbReference type="EMBL" id="JBHLVO010000047">
    <property type="protein sequence ID" value="MFC0274816.1"/>
    <property type="molecule type" value="Genomic_DNA"/>
</dbReference>
<sequence>MRLLILVFVISIGFSSVKGMHQEADFSQLQDLQEISKSNNINIHEFKVYVKQEKVEMSLEAIKSGLKEMKKRKPSFIWTEENDGHHTTIEGNTNRHNKIKEKVRIYVTPHQKGYKVTYTYEVIGNEIDLALETELEGVPFEYEQNNQYITVKGKSLNEAKLDDLREKLLIDFDAEKVEGLNEVGFNSISVLSEKWDTKLKLDESKSMNLQIGLRESGTQGIDVTIGTPIIITEY</sequence>
<dbReference type="Proteomes" id="UP001589854">
    <property type="component" value="Unassembled WGS sequence"/>
</dbReference>
<evidence type="ECO:0000313" key="1">
    <source>
        <dbReference type="EMBL" id="MFC0274816.1"/>
    </source>
</evidence>
<proteinExistence type="predicted"/>
<gene>
    <name evidence="1" type="ORF">ACFFIX_26250</name>
</gene>
<dbReference type="Pfam" id="PF08680">
    <property type="entry name" value="DUF1779"/>
    <property type="match status" value="1"/>
</dbReference>
<dbReference type="Gene3D" id="3.30.360.40">
    <property type="entry name" value="YwmB-like"/>
    <property type="match status" value="1"/>
</dbReference>
<organism evidence="1 2">
    <name type="scientific">Metabacillus herbersteinensis</name>
    <dbReference type="NCBI Taxonomy" id="283816"/>
    <lineage>
        <taxon>Bacteria</taxon>
        <taxon>Bacillati</taxon>
        <taxon>Bacillota</taxon>
        <taxon>Bacilli</taxon>
        <taxon>Bacillales</taxon>
        <taxon>Bacillaceae</taxon>
        <taxon>Metabacillus</taxon>
    </lineage>
</organism>
<reference evidence="1 2" key="1">
    <citation type="submission" date="2024-09" db="EMBL/GenBank/DDBJ databases">
        <authorList>
            <person name="Sun Q."/>
            <person name="Mori K."/>
        </authorList>
    </citation>
    <scope>NUCLEOTIDE SEQUENCE [LARGE SCALE GENOMIC DNA]</scope>
    <source>
        <strain evidence="1 2">CCM 7228</strain>
    </source>
</reference>
<dbReference type="RefSeq" id="WP_378939440.1">
    <property type="nucleotide sequence ID" value="NZ_JBHLVO010000047.1"/>
</dbReference>
<evidence type="ECO:0000313" key="2">
    <source>
        <dbReference type="Proteomes" id="UP001589854"/>
    </source>
</evidence>